<dbReference type="RefSeq" id="WP_380538370.1">
    <property type="nucleotide sequence ID" value="NZ_JBHFAB010000017.1"/>
</dbReference>
<protein>
    <submittedName>
        <fullName evidence="3">LpqB family beta-propeller domain-containing protein</fullName>
    </submittedName>
</protein>
<reference evidence="3 4" key="1">
    <citation type="submission" date="2024-09" db="EMBL/GenBank/DDBJ databases">
        <authorList>
            <person name="Lee S.D."/>
        </authorList>
    </citation>
    <scope>NUCLEOTIDE SEQUENCE [LARGE SCALE GENOMIC DNA]</scope>
    <source>
        <strain evidence="3 4">N8-3</strain>
    </source>
</reference>
<feature type="domain" description="GerMN" evidence="2">
    <location>
        <begin position="225"/>
        <end position="318"/>
    </location>
</feature>
<name>A0ABV6VZR5_9ACTN</name>
<evidence type="ECO:0000313" key="4">
    <source>
        <dbReference type="Proteomes" id="UP001592531"/>
    </source>
</evidence>
<dbReference type="InterPro" id="IPR018910">
    <property type="entry name" value="LpqB_C"/>
</dbReference>
<dbReference type="InterPro" id="IPR019606">
    <property type="entry name" value="GerMN"/>
</dbReference>
<dbReference type="Pfam" id="PF25976">
    <property type="entry name" value="LpqB_N"/>
    <property type="match status" value="1"/>
</dbReference>
<dbReference type="Pfam" id="PF10647">
    <property type="entry name" value="Gmad1"/>
    <property type="match status" value="1"/>
</dbReference>
<dbReference type="SMART" id="SM00909">
    <property type="entry name" value="Germane"/>
    <property type="match status" value="1"/>
</dbReference>
<comment type="caution">
    <text evidence="3">The sequence shown here is derived from an EMBL/GenBank/DDBJ whole genome shotgun (WGS) entry which is preliminary data.</text>
</comment>
<keyword evidence="4" id="KW-1185">Reference proteome</keyword>
<evidence type="ECO:0000256" key="1">
    <source>
        <dbReference type="SAM" id="SignalP"/>
    </source>
</evidence>
<dbReference type="Proteomes" id="UP001592531">
    <property type="component" value="Unassembled WGS sequence"/>
</dbReference>
<dbReference type="SUPFAM" id="SSF82171">
    <property type="entry name" value="DPP6 N-terminal domain-like"/>
    <property type="match status" value="1"/>
</dbReference>
<dbReference type="Pfam" id="PF10646">
    <property type="entry name" value="Germane"/>
    <property type="match status" value="1"/>
</dbReference>
<feature type="signal peptide" evidence="1">
    <location>
        <begin position="1"/>
        <end position="30"/>
    </location>
</feature>
<dbReference type="PROSITE" id="PS51257">
    <property type="entry name" value="PROKAR_LIPOPROTEIN"/>
    <property type="match status" value="1"/>
</dbReference>
<accession>A0ABV6VZR5</accession>
<feature type="chain" id="PRO_5045533879" evidence="1">
    <location>
        <begin position="31"/>
        <end position="648"/>
    </location>
</feature>
<organism evidence="3 4">
    <name type="scientific">Streptacidiphilus cavernicola</name>
    <dbReference type="NCBI Taxonomy" id="3342716"/>
    <lineage>
        <taxon>Bacteria</taxon>
        <taxon>Bacillati</taxon>
        <taxon>Actinomycetota</taxon>
        <taxon>Actinomycetes</taxon>
        <taxon>Kitasatosporales</taxon>
        <taxon>Streptomycetaceae</taxon>
        <taxon>Streptacidiphilus</taxon>
    </lineage>
</organism>
<keyword evidence="1" id="KW-0732">Signal</keyword>
<dbReference type="EMBL" id="JBHFAB010000017">
    <property type="protein sequence ID" value="MFC1419247.1"/>
    <property type="molecule type" value="Genomic_DNA"/>
</dbReference>
<gene>
    <name evidence="3" type="ORF">ACEZDE_21805</name>
</gene>
<evidence type="ECO:0000313" key="3">
    <source>
        <dbReference type="EMBL" id="MFC1419247.1"/>
    </source>
</evidence>
<sequence>MRTSSARSRSRLTSPRLRALGALGTGLVLAGCATMPSTGAPPAQPVSGDNTQAAQQVVVVAEAPNANDQPAALFSSFLDDLVSDEQDYHTAKEFLTPAAAKAWNPQQQVAVLDKVNASLVGDPTATRATIRVSGTEVAVLDARHAFKPPQQETYTQEFTLLKGAQGWRIDTPPEGIILNEVDFARIYESVDLYFPVAAPDGGDSTAAPSALVADPIYVRSHIDPLTDAANALLGGPSAWLAPAVATGFPQGSSLGKSVVTIGGETGGNGVSLTFGGAVGARLQNPPDCDQMAAQLYFTLSEIPTLQAQQGGEKIESVSLYRKGDATASCRADGTSHYSPFAVGSGTTSYFVGANGRLESLDVGSGNTSPVPKPVPVALAPASAGHIGGFAVAPGISDKVAVLSANQRDLYIGSLSPQSTAPMHPTLSSTVVGGLSSPSWDGLGRLWVADTAPAAPALRAVVGGKVVTVPVADLHGTVTGVRVAADGVRIALTVKNGDTTSVQVGRIEQSGTAAAPVLTVSGLKSVTQSLTGVKSVSWFDGDSLIVLGQSAGTAPGLTTWQVDGSSVLAADDQLPSPADGMTTVAALAQYSSLENGLKAPLLGDSNGASGIGDTADKGKGKVYRWSKNQWQEVAQGDTTVNGPMPSYPG</sequence>
<dbReference type="InterPro" id="IPR059026">
    <property type="entry name" value="LpqB_N"/>
</dbReference>
<proteinExistence type="predicted"/>
<evidence type="ECO:0000259" key="2">
    <source>
        <dbReference type="SMART" id="SM00909"/>
    </source>
</evidence>